<name>A0AAW2X1Z4_9LAMI</name>
<feature type="region of interest" description="Disordered" evidence="2">
    <location>
        <begin position="406"/>
        <end position="426"/>
    </location>
</feature>
<feature type="region of interest" description="Disordered" evidence="2">
    <location>
        <begin position="341"/>
        <end position="366"/>
    </location>
</feature>
<reference evidence="3" key="1">
    <citation type="submission" date="2020-06" db="EMBL/GenBank/DDBJ databases">
        <authorList>
            <person name="Li T."/>
            <person name="Hu X."/>
            <person name="Zhang T."/>
            <person name="Song X."/>
            <person name="Zhang H."/>
            <person name="Dai N."/>
            <person name="Sheng W."/>
            <person name="Hou X."/>
            <person name="Wei L."/>
        </authorList>
    </citation>
    <scope>NUCLEOTIDE SEQUENCE</scope>
    <source>
        <strain evidence="3">KEN1</strain>
        <tissue evidence="3">Leaf</tissue>
    </source>
</reference>
<keyword evidence="1" id="KW-0175">Coiled coil</keyword>
<gene>
    <name evidence="3" type="ORF">Slati_1909200</name>
</gene>
<feature type="compositionally biased region" description="Polar residues" evidence="2">
    <location>
        <begin position="356"/>
        <end position="366"/>
    </location>
</feature>
<proteinExistence type="predicted"/>
<dbReference type="AlphaFoldDB" id="A0AAW2X1Z4"/>
<accession>A0AAW2X1Z4</accession>
<evidence type="ECO:0000256" key="1">
    <source>
        <dbReference type="SAM" id="Coils"/>
    </source>
</evidence>
<feature type="coiled-coil region" evidence="1">
    <location>
        <begin position="197"/>
        <end position="231"/>
    </location>
</feature>
<organism evidence="3">
    <name type="scientific">Sesamum latifolium</name>
    <dbReference type="NCBI Taxonomy" id="2727402"/>
    <lineage>
        <taxon>Eukaryota</taxon>
        <taxon>Viridiplantae</taxon>
        <taxon>Streptophyta</taxon>
        <taxon>Embryophyta</taxon>
        <taxon>Tracheophyta</taxon>
        <taxon>Spermatophyta</taxon>
        <taxon>Magnoliopsida</taxon>
        <taxon>eudicotyledons</taxon>
        <taxon>Gunneridae</taxon>
        <taxon>Pentapetalae</taxon>
        <taxon>asterids</taxon>
        <taxon>lamiids</taxon>
        <taxon>Lamiales</taxon>
        <taxon>Pedaliaceae</taxon>
        <taxon>Sesamum</taxon>
    </lineage>
</organism>
<dbReference type="PANTHER" id="PTHR34380:SF1">
    <property type="entry name" value="OS01G0221300 PROTEIN"/>
    <property type="match status" value="1"/>
</dbReference>
<sequence length="654" mass="73442">MSSPDSETLISTMGRSLPIAELIKLIKHSFRGCEFNEIENILVDWEKNMKVEMENLVRDRDSIKEEVHLLERNQDLAVLQKMKLEEKLQTSRMTCEELNETITRLMEQQRVYIDRGKRAEERCEKISKENIKILEEKNKLILELNEKITELKNKNMESERLVVMCEHKIKCFDAGLVKMAQEIECFRREKLTADQTMKDLRQSLLEADQVTEDLKRQNIELTQTVDDLRLKKLESESRLENLTPRIKKVEEALAHMLSVKVEDLVNFLDGIEGVAAEDERGNVDFPGSEGVKDNLDNDSSQDEGDGDAVNLGVRARSTCNSTGSGCIGLSKRGPHAGFMCPDGEPPVRGELGGTGSPSKTARSSSAAGSIIVLCDSDDGKKPNETACTPDRGASVGENEIAFEKFVQTPSSSQRNKRNRTDFTADSLANLTTKRKRSISRSDKDNIPINAKKNRILKPTNDGIGPFENNYFPVKPTPSPISHSVSRSHKEKSGAVCDSQTPLPKFNALNDGDTTDSEDESCSDSCMDELIASLQSKKLSRKWMFEADMLKAFQEDVELCMNAVCALYRQQFFTGKSAHGSSKHGVFSHIDSISGRALAEYLIDGDPELRLKKSVSDVKEERPDVLSKCRKLATIYNEKLFEIYCNREDPFFGQT</sequence>
<dbReference type="EMBL" id="JACGWN010000006">
    <property type="protein sequence ID" value="KAL0447813.1"/>
    <property type="molecule type" value="Genomic_DNA"/>
</dbReference>
<feature type="coiled-coil region" evidence="1">
    <location>
        <begin position="46"/>
        <end position="108"/>
    </location>
</feature>
<evidence type="ECO:0000313" key="3">
    <source>
        <dbReference type="EMBL" id="KAL0447813.1"/>
    </source>
</evidence>
<protein>
    <submittedName>
        <fullName evidence="3">Uncharacterized protein</fullName>
    </submittedName>
</protein>
<evidence type="ECO:0000256" key="2">
    <source>
        <dbReference type="SAM" id="MobiDB-lite"/>
    </source>
</evidence>
<dbReference type="PANTHER" id="PTHR34380">
    <property type="entry name" value="BNAA03G12380D PROTEIN"/>
    <property type="match status" value="1"/>
</dbReference>
<feature type="region of interest" description="Disordered" evidence="2">
    <location>
        <begin position="279"/>
        <end position="308"/>
    </location>
</feature>
<feature type="coiled-coil region" evidence="1">
    <location>
        <begin position="134"/>
        <end position="161"/>
    </location>
</feature>
<reference evidence="3" key="2">
    <citation type="journal article" date="2024" name="Plant">
        <title>Genomic evolution and insights into agronomic trait innovations of Sesamum species.</title>
        <authorList>
            <person name="Miao H."/>
            <person name="Wang L."/>
            <person name="Qu L."/>
            <person name="Liu H."/>
            <person name="Sun Y."/>
            <person name="Le M."/>
            <person name="Wang Q."/>
            <person name="Wei S."/>
            <person name="Zheng Y."/>
            <person name="Lin W."/>
            <person name="Duan Y."/>
            <person name="Cao H."/>
            <person name="Xiong S."/>
            <person name="Wang X."/>
            <person name="Wei L."/>
            <person name="Li C."/>
            <person name="Ma Q."/>
            <person name="Ju M."/>
            <person name="Zhao R."/>
            <person name="Li G."/>
            <person name="Mu C."/>
            <person name="Tian Q."/>
            <person name="Mei H."/>
            <person name="Zhang T."/>
            <person name="Gao T."/>
            <person name="Zhang H."/>
        </authorList>
    </citation>
    <scope>NUCLEOTIDE SEQUENCE</scope>
    <source>
        <strain evidence="3">KEN1</strain>
    </source>
</reference>
<feature type="region of interest" description="Disordered" evidence="2">
    <location>
        <begin position="478"/>
        <end position="498"/>
    </location>
</feature>
<comment type="caution">
    <text evidence="3">The sequence shown here is derived from an EMBL/GenBank/DDBJ whole genome shotgun (WGS) entry which is preliminary data.</text>
</comment>